<dbReference type="GO" id="GO:1904680">
    <property type="term" value="F:peptide transmembrane transporter activity"/>
    <property type="evidence" value="ECO:0007669"/>
    <property type="project" value="InterPro"/>
</dbReference>
<dbReference type="InterPro" id="IPR027417">
    <property type="entry name" value="P-loop_NTPase"/>
</dbReference>
<dbReference type="AlphaFoldDB" id="A0A089NTY8"/>
<dbReference type="GO" id="GO:0016887">
    <property type="term" value="F:ATP hydrolysis activity"/>
    <property type="evidence" value="ECO:0007669"/>
    <property type="project" value="InterPro"/>
</dbReference>
<dbReference type="eggNOG" id="COG4615">
    <property type="taxonomic scope" value="Bacteria"/>
</dbReference>
<gene>
    <name evidence="10" type="ORF">MOC_1563</name>
</gene>
<dbReference type="KEGG" id="mor:MOC_1563"/>
<evidence type="ECO:0000313" key="11">
    <source>
        <dbReference type="Proteomes" id="UP000029492"/>
    </source>
</evidence>
<feature type="domain" description="ABC transporter" evidence="8">
    <location>
        <begin position="344"/>
        <end position="572"/>
    </location>
</feature>
<evidence type="ECO:0000256" key="4">
    <source>
        <dbReference type="ARBA" id="ARBA00022840"/>
    </source>
</evidence>
<feature type="domain" description="ABC transmembrane type-1" evidence="9">
    <location>
        <begin position="22"/>
        <end position="300"/>
    </location>
</feature>
<dbReference type="PANTHER" id="PTHR43394">
    <property type="entry name" value="ATP-DEPENDENT PERMEASE MDL1, MITOCHONDRIAL"/>
    <property type="match status" value="1"/>
</dbReference>
<dbReference type="NCBIfam" id="TIGR01194">
    <property type="entry name" value="cyc_pep_trnsptr"/>
    <property type="match status" value="1"/>
</dbReference>
<evidence type="ECO:0000256" key="1">
    <source>
        <dbReference type="ARBA" id="ARBA00004651"/>
    </source>
</evidence>
<keyword evidence="11" id="KW-1185">Reference proteome</keyword>
<name>A0A089NTY8_9HYPH</name>
<dbReference type="GO" id="GO:0005524">
    <property type="term" value="F:ATP binding"/>
    <property type="evidence" value="ECO:0007669"/>
    <property type="project" value="UniProtKB-KW"/>
</dbReference>
<feature type="transmembrane region" description="Helical" evidence="7">
    <location>
        <begin position="157"/>
        <end position="175"/>
    </location>
</feature>
<dbReference type="InterPro" id="IPR003439">
    <property type="entry name" value="ABC_transporter-like_ATP-bd"/>
</dbReference>
<accession>A0A089NTY8</accession>
<evidence type="ECO:0000256" key="2">
    <source>
        <dbReference type="ARBA" id="ARBA00022692"/>
    </source>
</evidence>
<dbReference type="SMART" id="SM00382">
    <property type="entry name" value="AAA"/>
    <property type="match status" value="1"/>
</dbReference>
<comment type="subcellular location">
    <subcellularLocation>
        <location evidence="1">Cell membrane</location>
        <topology evidence="1">Multi-pass membrane protein</topology>
    </subcellularLocation>
</comment>
<proteinExistence type="predicted"/>
<dbReference type="Pfam" id="PF00005">
    <property type="entry name" value="ABC_tran"/>
    <property type="match status" value="1"/>
</dbReference>
<feature type="transmembrane region" description="Helical" evidence="7">
    <location>
        <begin position="56"/>
        <end position="76"/>
    </location>
</feature>
<evidence type="ECO:0000256" key="7">
    <source>
        <dbReference type="SAM" id="Phobius"/>
    </source>
</evidence>
<dbReference type="InterPro" id="IPR036640">
    <property type="entry name" value="ABC1_TM_sf"/>
</dbReference>
<dbReference type="Gene3D" id="1.20.1560.10">
    <property type="entry name" value="ABC transporter type 1, transmembrane domain"/>
    <property type="match status" value="1"/>
</dbReference>
<sequence>MPSSIEVRKSILIHLLKLNYRIISFSAIISLIGGISTSALLVVINECIRSGVNTDYNLLIYFVFLCVIASVSSVCADISVNLTGQRIIASARRVLAARILVAPIDALERYRTYRLIPVLTHDIETVSNSAVAISSFAVSATICICGLAYLLFISPTLMIIVVFFLFFSAAAQIIAQSRAVVEFNQARSHEDQIQKCYRAIAEGAKELRLHRKRRYNIYNLKLKPIIQEIYGKQIRAVNLYVSARAFNTITYFSVVGIVLLARDSSWLNIDLATSAGFIIILLYLRGQFEQIIGVLPVIGRAIVSLRRIDDLAEQFSNPEIGISHTLENVEPGQKMTLKKDFAVIELQKIKFSYSSGETRQQFAVGPIDLVIRSGEIIFIVGENGSGKTTLIKLLLALYAPAAGVLLLDGQEVTAESRDDYRQMFTTVFSDYYLFDDIVSETVCLPEVATQYLRRFEIDHKIGADTRSASEIDLSTGQRKRLALLKAWLEDRPILIFDEWAADQDPMFRRVFYQDLLPELKNSGKTVIAISHDDRYFEIADQILCLKDGVLTNYISVNALGSNELVQTSDCEIEPNGSSKGG</sequence>
<feature type="transmembrane region" description="Helical" evidence="7">
    <location>
        <begin position="130"/>
        <end position="151"/>
    </location>
</feature>
<keyword evidence="2 7" id="KW-0812">Transmembrane</keyword>
<dbReference type="Pfam" id="PF00664">
    <property type="entry name" value="ABC_membrane"/>
    <property type="match status" value="1"/>
</dbReference>
<dbReference type="InterPro" id="IPR003593">
    <property type="entry name" value="AAA+_ATPase"/>
</dbReference>
<reference evidence="10 11" key="1">
    <citation type="journal article" date="2014" name="PLoS ONE">
        <title>Genome Information of Methylobacterium oryzae, a Plant-Probiotic Methylotroph in the Phyllosphere.</title>
        <authorList>
            <person name="Kwak M.J."/>
            <person name="Jeong H."/>
            <person name="Madhaiyan M."/>
            <person name="Lee Y."/>
            <person name="Sa T.M."/>
            <person name="Oh T.K."/>
            <person name="Kim J.F."/>
        </authorList>
    </citation>
    <scope>NUCLEOTIDE SEQUENCE [LARGE SCALE GENOMIC DNA]</scope>
    <source>
        <strain evidence="10 11">CBMB20</strain>
    </source>
</reference>
<dbReference type="SUPFAM" id="SSF52540">
    <property type="entry name" value="P-loop containing nucleoside triphosphate hydrolases"/>
    <property type="match status" value="1"/>
</dbReference>
<dbReference type="Proteomes" id="UP000029492">
    <property type="component" value="Chromosome"/>
</dbReference>
<keyword evidence="5 7" id="KW-1133">Transmembrane helix</keyword>
<dbReference type="STRING" id="693986.MOC_1563"/>
<evidence type="ECO:0000256" key="5">
    <source>
        <dbReference type="ARBA" id="ARBA00022989"/>
    </source>
</evidence>
<evidence type="ECO:0000256" key="6">
    <source>
        <dbReference type="ARBA" id="ARBA00023136"/>
    </source>
</evidence>
<evidence type="ECO:0000313" key="10">
    <source>
        <dbReference type="EMBL" id="AIQ89318.1"/>
    </source>
</evidence>
<dbReference type="RefSeq" id="WP_158498443.1">
    <property type="nucleotide sequence ID" value="NZ_CP003811.1"/>
</dbReference>
<dbReference type="InterPro" id="IPR005898">
    <property type="entry name" value="Cyc_pep_transpt_SyrD/YojI"/>
</dbReference>
<dbReference type="PROSITE" id="PS50929">
    <property type="entry name" value="ABC_TM1F"/>
    <property type="match status" value="1"/>
</dbReference>
<protein>
    <submittedName>
        <fullName evidence="10">Cyclic peptide transporter</fullName>
    </submittedName>
</protein>
<dbReference type="SUPFAM" id="SSF90123">
    <property type="entry name" value="ABC transporter transmembrane region"/>
    <property type="match status" value="1"/>
</dbReference>
<dbReference type="Gene3D" id="3.40.50.300">
    <property type="entry name" value="P-loop containing nucleotide triphosphate hydrolases"/>
    <property type="match status" value="1"/>
</dbReference>
<dbReference type="GO" id="GO:0005886">
    <property type="term" value="C:plasma membrane"/>
    <property type="evidence" value="ECO:0007669"/>
    <property type="project" value="UniProtKB-SubCell"/>
</dbReference>
<evidence type="ECO:0000259" key="9">
    <source>
        <dbReference type="PROSITE" id="PS50929"/>
    </source>
</evidence>
<evidence type="ECO:0000256" key="3">
    <source>
        <dbReference type="ARBA" id="ARBA00022741"/>
    </source>
</evidence>
<feature type="transmembrane region" description="Helical" evidence="7">
    <location>
        <begin position="237"/>
        <end position="260"/>
    </location>
</feature>
<dbReference type="PROSITE" id="PS50893">
    <property type="entry name" value="ABC_TRANSPORTER_2"/>
    <property type="match status" value="1"/>
</dbReference>
<dbReference type="PANTHER" id="PTHR43394:SF1">
    <property type="entry name" value="ATP-BINDING CASSETTE SUB-FAMILY B MEMBER 10, MITOCHONDRIAL"/>
    <property type="match status" value="1"/>
</dbReference>
<dbReference type="InterPro" id="IPR039421">
    <property type="entry name" value="Type_1_exporter"/>
</dbReference>
<dbReference type="InterPro" id="IPR011527">
    <property type="entry name" value="ABC1_TM_dom"/>
</dbReference>
<keyword evidence="4" id="KW-0067">ATP-binding</keyword>
<dbReference type="HOGENOM" id="CLU_023671_2_1_5"/>
<dbReference type="EMBL" id="CP003811">
    <property type="protein sequence ID" value="AIQ89318.1"/>
    <property type="molecule type" value="Genomic_DNA"/>
</dbReference>
<evidence type="ECO:0000259" key="8">
    <source>
        <dbReference type="PROSITE" id="PS50893"/>
    </source>
</evidence>
<dbReference type="GO" id="GO:0015421">
    <property type="term" value="F:ABC-type oligopeptide transporter activity"/>
    <property type="evidence" value="ECO:0007669"/>
    <property type="project" value="TreeGrafter"/>
</dbReference>
<organism evidence="10 11">
    <name type="scientific">Methylobacterium oryzae CBMB20</name>
    <dbReference type="NCBI Taxonomy" id="693986"/>
    <lineage>
        <taxon>Bacteria</taxon>
        <taxon>Pseudomonadati</taxon>
        <taxon>Pseudomonadota</taxon>
        <taxon>Alphaproteobacteria</taxon>
        <taxon>Hyphomicrobiales</taxon>
        <taxon>Methylobacteriaceae</taxon>
        <taxon>Methylobacterium</taxon>
    </lineage>
</organism>
<keyword evidence="6 7" id="KW-0472">Membrane</keyword>
<keyword evidence="3" id="KW-0547">Nucleotide-binding</keyword>
<feature type="transmembrane region" description="Helical" evidence="7">
    <location>
        <begin position="20"/>
        <end position="44"/>
    </location>
</feature>